<proteinExistence type="predicted"/>
<dbReference type="CDD" id="cd02440">
    <property type="entry name" value="AdoMet_MTases"/>
    <property type="match status" value="1"/>
</dbReference>
<dbReference type="InterPro" id="IPR029063">
    <property type="entry name" value="SAM-dependent_MTases_sf"/>
</dbReference>
<protein>
    <submittedName>
        <fullName evidence="1">Methyltransferase domain-containing protein</fullName>
    </submittedName>
</protein>
<dbReference type="Pfam" id="PF13489">
    <property type="entry name" value="Methyltransf_23"/>
    <property type="match status" value="1"/>
</dbReference>
<dbReference type="EMBL" id="FTMP01000001">
    <property type="protein sequence ID" value="SIP87344.1"/>
    <property type="molecule type" value="Genomic_DNA"/>
</dbReference>
<dbReference type="GO" id="GO:0008168">
    <property type="term" value="F:methyltransferase activity"/>
    <property type="evidence" value="ECO:0007669"/>
    <property type="project" value="UniProtKB-KW"/>
</dbReference>
<keyword evidence="1" id="KW-0808">Transferase</keyword>
<gene>
    <name evidence="1" type="ORF">SAMN05878282_10144</name>
</gene>
<dbReference type="Proteomes" id="UP000185841">
    <property type="component" value="Unassembled WGS sequence"/>
</dbReference>
<dbReference type="AlphaFoldDB" id="A0A1N6N5I4"/>
<organism evidence="1 2">
    <name type="scientific">Aquipseudomonas alcaligenes</name>
    <name type="common">Pseudomonas alcaligenes</name>
    <dbReference type="NCBI Taxonomy" id="43263"/>
    <lineage>
        <taxon>Bacteria</taxon>
        <taxon>Pseudomonadati</taxon>
        <taxon>Pseudomonadota</taxon>
        <taxon>Gammaproteobacteria</taxon>
        <taxon>Pseudomonadales</taxon>
        <taxon>Pseudomonadaceae</taxon>
        <taxon>Aquipseudomonas</taxon>
    </lineage>
</organism>
<dbReference type="PANTHER" id="PTHR43861">
    <property type="entry name" value="TRANS-ACONITATE 2-METHYLTRANSFERASE-RELATED"/>
    <property type="match status" value="1"/>
</dbReference>
<evidence type="ECO:0000313" key="1">
    <source>
        <dbReference type="EMBL" id="SIP87344.1"/>
    </source>
</evidence>
<evidence type="ECO:0000313" key="2">
    <source>
        <dbReference type="Proteomes" id="UP000185841"/>
    </source>
</evidence>
<keyword evidence="1" id="KW-0489">Methyltransferase</keyword>
<dbReference type="GO" id="GO:0032259">
    <property type="term" value="P:methylation"/>
    <property type="evidence" value="ECO:0007669"/>
    <property type="project" value="UniProtKB-KW"/>
</dbReference>
<name>A0A1N6N5I4_AQUAC</name>
<dbReference type="SUPFAM" id="SSF53335">
    <property type="entry name" value="S-adenosyl-L-methionine-dependent methyltransferases"/>
    <property type="match status" value="1"/>
</dbReference>
<dbReference type="Gene3D" id="3.40.50.150">
    <property type="entry name" value="Vaccinia Virus protein VP39"/>
    <property type="match status" value="1"/>
</dbReference>
<dbReference type="RefSeq" id="WP_083690730.1">
    <property type="nucleotide sequence ID" value="NZ_FTMP01000001.1"/>
</dbReference>
<accession>A0A1N6N5I4</accession>
<sequence>MFGIITRLRRLLERPVEVAPEPSTAELTHRETSLSGWFNPETDELYKGFAVSAQDSVLDIGCGDGGYIRFCAKRGAEVIFADVNADKIASVERLLQDSPARNVIGLVTDANPLPLPDSRVNKIVAMEVLEHVEDPAQFMSELVRVGQPGAQYLITVPDPLGETVQKDLAPSVYFEHPNHIRIFSREDFEKLVVDAGLIVEHRAYYGFFWSVWWFFFWSCKHDLSEPWHPLLKSWAHTWNQLLELPDGPRVKEAMDKAMPKSQVILARKPY</sequence>
<reference evidence="1 2" key="1">
    <citation type="submission" date="2017-01" db="EMBL/GenBank/DDBJ databases">
        <authorList>
            <person name="Mah S.A."/>
            <person name="Swanson W.J."/>
            <person name="Moy G.W."/>
            <person name="Vacquier V.D."/>
        </authorList>
    </citation>
    <scope>NUCLEOTIDE SEQUENCE [LARGE SCALE GENOMIC DNA]</scope>
    <source>
        <strain evidence="1 2">RU36E</strain>
    </source>
</reference>